<feature type="transmembrane region" description="Helical" evidence="1">
    <location>
        <begin position="114"/>
        <end position="134"/>
    </location>
</feature>
<sequence length="240" mass="24439">MAALDEDPTAVDAWRARVAAATAVDALPAVDAVPDPIPNLVSTPPARRPPGWILLLLLAGLLLNATGKFVNPLLGDVFFFDMIGTAVVAILAGPWVAAGVGALFILVELLKGQLVAALFSVTMVTAGLVWGFGATRFGMASTLPRFLGLSAIVAVATSLIAVPITVLYLGGATDRGLDALRDTVMAIARVDSGVAIGVVNLTISVVDKLAVGAAAYAIARVVGATGSVDVRHAHGSRLEA</sequence>
<keyword evidence="1" id="KW-1133">Transmembrane helix</keyword>
<evidence type="ECO:0000313" key="2">
    <source>
        <dbReference type="EMBL" id="MBB4665494.1"/>
    </source>
</evidence>
<protein>
    <submittedName>
        <fullName evidence="2">Energy-coupling factor transport system substrate-specific component</fullName>
    </submittedName>
</protein>
<feature type="transmembrane region" description="Helical" evidence="1">
    <location>
        <begin position="52"/>
        <end position="70"/>
    </location>
</feature>
<reference evidence="2 3" key="1">
    <citation type="submission" date="2020-08" db="EMBL/GenBank/DDBJ databases">
        <title>Sequencing the genomes of 1000 actinobacteria strains.</title>
        <authorList>
            <person name="Klenk H.-P."/>
        </authorList>
    </citation>
    <scope>NUCLEOTIDE SEQUENCE [LARGE SCALE GENOMIC DNA]</scope>
    <source>
        <strain evidence="2 3">DSM 24947</strain>
    </source>
</reference>
<feature type="transmembrane region" description="Helical" evidence="1">
    <location>
        <begin position="82"/>
        <end position="107"/>
    </location>
</feature>
<dbReference type="RefSeq" id="WP_184214441.1">
    <property type="nucleotide sequence ID" value="NZ_JACHMD010000001.1"/>
</dbReference>
<dbReference type="Proteomes" id="UP000573729">
    <property type="component" value="Unassembled WGS sequence"/>
</dbReference>
<evidence type="ECO:0000256" key="1">
    <source>
        <dbReference type="SAM" id="Phobius"/>
    </source>
</evidence>
<keyword evidence="1" id="KW-0812">Transmembrane</keyword>
<gene>
    <name evidence="2" type="ORF">BKA24_000203</name>
</gene>
<comment type="caution">
    <text evidence="2">The sequence shown here is derived from an EMBL/GenBank/DDBJ whole genome shotgun (WGS) entry which is preliminary data.</text>
</comment>
<feature type="transmembrane region" description="Helical" evidence="1">
    <location>
        <begin position="146"/>
        <end position="171"/>
    </location>
</feature>
<dbReference type="EMBL" id="JACHMD010000001">
    <property type="protein sequence ID" value="MBB4665494.1"/>
    <property type="molecule type" value="Genomic_DNA"/>
</dbReference>
<organism evidence="2 3">
    <name type="scientific">Microbacterium marinum</name>
    <dbReference type="NCBI Taxonomy" id="421115"/>
    <lineage>
        <taxon>Bacteria</taxon>
        <taxon>Bacillati</taxon>
        <taxon>Actinomycetota</taxon>
        <taxon>Actinomycetes</taxon>
        <taxon>Micrococcales</taxon>
        <taxon>Microbacteriaceae</taxon>
        <taxon>Microbacterium</taxon>
    </lineage>
</organism>
<keyword evidence="1" id="KW-0472">Membrane</keyword>
<name>A0A7W7BPT0_9MICO</name>
<proteinExistence type="predicted"/>
<evidence type="ECO:0000313" key="3">
    <source>
        <dbReference type="Proteomes" id="UP000573729"/>
    </source>
</evidence>
<keyword evidence="3" id="KW-1185">Reference proteome</keyword>
<accession>A0A7W7BPT0</accession>
<dbReference type="AlphaFoldDB" id="A0A7W7BPT0"/>